<sequence>MKEPEDFIPDSLGDTPEAATVKNLGRRDWLKMTGLGALAAAGGGAGLYYYNQVPLLHFDGRHARATPYHPPVLHHLVYYANQLVDKPYKWGGGHQQLFDNGFDCSGSISHILYRSGLLVRPLNSKGFAGYGQSGPGKYVSIFVKPGNHVFMSVCGLRFDTSGTQTGEGPRWRSTARSTSGFINRHPQGL</sequence>
<dbReference type="InterPro" id="IPR006311">
    <property type="entry name" value="TAT_signal"/>
</dbReference>
<gene>
    <name evidence="2" type="ORF">EI77_04210</name>
</gene>
<evidence type="ECO:0000313" key="2">
    <source>
        <dbReference type="EMBL" id="TDU64322.1"/>
    </source>
</evidence>
<comment type="caution">
    <text evidence="2">The sequence shown here is derived from an EMBL/GenBank/DDBJ whole genome shotgun (WGS) entry which is preliminary data.</text>
</comment>
<accession>A0A4R7RL81</accession>
<reference evidence="2 3" key="1">
    <citation type="submission" date="2019-03" db="EMBL/GenBank/DDBJ databases">
        <title>Genomic Encyclopedia of Archaeal and Bacterial Type Strains, Phase II (KMG-II): from individual species to whole genera.</title>
        <authorList>
            <person name="Goeker M."/>
        </authorList>
    </citation>
    <scope>NUCLEOTIDE SEQUENCE [LARGE SCALE GENOMIC DNA]</scope>
    <source>
        <strain evidence="2 3">ATCC 25309</strain>
    </source>
</reference>
<dbReference type="RefSeq" id="WP_133797189.1">
    <property type="nucleotide sequence ID" value="NZ_SOCA01000011.1"/>
</dbReference>
<feature type="region of interest" description="Disordered" evidence="1">
    <location>
        <begin position="163"/>
        <end position="189"/>
    </location>
</feature>
<dbReference type="EMBL" id="SOCA01000011">
    <property type="protein sequence ID" value="TDU64322.1"/>
    <property type="molecule type" value="Genomic_DNA"/>
</dbReference>
<dbReference type="PROSITE" id="PS51318">
    <property type="entry name" value="TAT"/>
    <property type="match status" value="1"/>
</dbReference>
<evidence type="ECO:0000256" key="1">
    <source>
        <dbReference type="SAM" id="MobiDB-lite"/>
    </source>
</evidence>
<protein>
    <submittedName>
        <fullName evidence="2">Uncharacterized protein</fullName>
    </submittedName>
</protein>
<evidence type="ECO:0000313" key="3">
    <source>
        <dbReference type="Proteomes" id="UP000295662"/>
    </source>
</evidence>
<dbReference type="Gene3D" id="3.90.1720.10">
    <property type="entry name" value="endopeptidase domain like (from Nostoc punctiforme)"/>
    <property type="match status" value="1"/>
</dbReference>
<dbReference type="InterPro" id="IPR038765">
    <property type="entry name" value="Papain-like_cys_pep_sf"/>
</dbReference>
<proteinExistence type="predicted"/>
<dbReference type="SUPFAM" id="SSF54001">
    <property type="entry name" value="Cysteine proteinases"/>
    <property type="match status" value="1"/>
</dbReference>
<name>A0A4R7RL81_9BACT</name>
<dbReference type="OrthoDB" id="5243658at2"/>
<organism evidence="2 3">
    <name type="scientific">Prosthecobacter fusiformis</name>
    <dbReference type="NCBI Taxonomy" id="48464"/>
    <lineage>
        <taxon>Bacteria</taxon>
        <taxon>Pseudomonadati</taxon>
        <taxon>Verrucomicrobiota</taxon>
        <taxon>Verrucomicrobiia</taxon>
        <taxon>Verrucomicrobiales</taxon>
        <taxon>Verrucomicrobiaceae</taxon>
        <taxon>Prosthecobacter</taxon>
    </lineage>
</organism>
<dbReference type="Proteomes" id="UP000295662">
    <property type="component" value="Unassembled WGS sequence"/>
</dbReference>
<keyword evidence="3" id="KW-1185">Reference proteome</keyword>
<dbReference type="AlphaFoldDB" id="A0A4R7RL81"/>